<dbReference type="PANTHER" id="PTHR15437:SF6">
    <property type="entry name" value="TRANSCRIPTION TERMINATION FACTOR, MITOCHONDRIAL"/>
    <property type="match status" value="1"/>
</dbReference>
<dbReference type="GO" id="GO:0006393">
    <property type="term" value="P:termination of mitochondrial transcription"/>
    <property type="evidence" value="ECO:0007669"/>
    <property type="project" value="TreeGrafter"/>
</dbReference>
<keyword evidence="2" id="KW-0806">Transcription termination</keyword>
<feature type="region of interest" description="Disordered" evidence="4">
    <location>
        <begin position="83"/>
        <end position="125"/>
    </location>
</feature>
<feature type="region of interest" description="Disordered" evidence="4">
    <location>
        <begin position="446"/>
        <end position="474"/>
    </location>
</feature>
<keyword evidence="2" id="KW-0804">Transcription</keyword>
<keyword evidence="2" id="KW-0805">Transcription regulation</keyword>
<feature type="compositionally biased region" description="Pro residues" evidence="4">
    <location>
        <begin position="13"/>
        <end position="26"/>
    </location>
</feature>
<proteinExistence type="inferred from homology"/>
<organism evidence="5 6">
    <name type="scientific">Chlamydomonas incerta</name>
    <dbReference type="NCBI Taxonomy" id="51695"/>
    <lineage>
        <taxon>Eukaryota</taxon>
        <taxon>Viridiplantae</taxon>
        <taxon>Chlorophyta</taxon>
        <taxon>core chlorophytes</taxon>
        <taxon>Chlorophyceae</taxon>
        <taxon>CS clade</taxon>
        <taxon>Chlamydomonadales</taxon>
        <taxon>Chlamydomonadaceae</taxon>
        <taxon>Chlamydomonas</taxon>
    </lineage>
</organism>
<sequence length="474" mass="48109">MLTTAAGRLSATPPAPHGEPPSPAWPPRGDAGSAAALLRLLTQPPAALAATDGSSSGMSAGAAAKMERVRQLATPDVAGMKEVSEELAGREAPPGATVTPAAASSSSGSGKQQQQQQSDPKSKVKAADLAALLRVSPDTAKSLLASERELGRLSVGAATSSFKAAAELLGLYTPPPSSAAAAGAGAAGSTPGGLARQAERDLVLAGRLLARQPRVLLVPAAELRARFGELQSLLLVPVATARKLVAAQPGLLAHSPEVLRGRLSGLCGTFNVDTQLASQLAVHEPALLAANAAELSTRASALASELGLTRPQVVAVIRRHPRSLLVAADAMRSRLRKLAELLEVPRGGDGLGRVVLAAPRLVLLGEGEVEKNLEGLRGLLKISRDRAVEVAAEVPALLTTPGPVLAERLKTLGQLAGVPVGQVRALVEAKPSLLTKTSTAMKRAVAEAEAEEAREAAEAEAQAGGGKGGSKGGR</sequence>
<evidence type="ECO:0000256" key="3">
    <source>
        <dbReference type="ARBA" id="ARBA00022946"/>
    </source>
</evidence>
<comment type="similarity">
    <text evidence="1">Belongs to the mTERF family.</text>
</comment>
<comment type="caution">
    <text evidence="5">The sequence shown here is derived from an EMBL/GenBank/DDBJ whole genome shotgun (WGS) entry which is preliminary data.</text>
</comment>
<gene>
    <name evidence="5" type="ORF">HXX76_013867</name>
</gene>
<feature type="compositionally biased region" description="Low complexity" evidence="4">
    <location>
        <begin position="92"/>
        <end position="118"/>
    </location>
</feature>
<dbReference type="PANTHER" id="PTHR15437">
    <property type="entry name" value="TRANSCRIPTION TERMINATION FACTOR, MITOCHONDRIAL"/>
    <property type="match status" value="1"/>
</dbReference>
<dbReference type="Proteomes" id="UP000650467">
    <property type="component" value="Unassembled WGS sequence"/>
</dbReference>
<dbReference type="Pfam" id="PF02536">
    <property type="entry name" value="mTERF"/>
    <property type="match status" value="1"/>
</dbReference>
<dbReference type="OrthoDB" id="543510at2759"/>
<reference evidence="5" key="1">
    <citation type="journal article" date="2020" name="bioRxiv">
        <title>Comparative genomics of Chlamydomonas.</title>
        <authorList>
            <person name="Craig R.J."/>
            <person name="Hasan A.R."/>
            <person name="Ness R.W."/>
            <person name="Keightley P.D."/>
        </authorList>
    </citation>
    <scope>NUCLEOTIDE SEQUENCE</scope>
    <source>
        <strain evidence="5">SAG 7.73</strain>
    </source>
</reference>
<dbReference type="InterPro" id="IPR003690">
    <property type="entry name" value="MTERF"/>
</dbReference>
<keyword evidence="6" id="KW-1185">Reference proteome</keyword>
<evidence type="ECO:0000256" key="4">
    <source>
        <dbReference type="SAM" id="MobiDB-lite"/>
    </source>
</evidence>
<dbReference type="GO" id="GO:0005759">
    <property type="term" value="C:mitochondrial matrix"/>
    <property type="evidence" value="ECO:0007669"/>
    <property type="project" value="TreeGrafter"/>
</dbReference>
<dbReference type="GO" id="GO:0003676">
    <property type="term" value="F:nucleic acid binding"/>
    <property type="evidence" value="ECO:0007669"/>
    <property type="project" value="InterPro"/>
</dbReference>
<accession>A0A835SSV9</accession>
<evidence type="ECO:0000313" key="6">
    <source>
        <dbReference type="Proteomes" id="UP000650467"/>
    </source>
</evidence>
<dbReference type="AlphaFoldDB" id="A0A835SSV9"/>
<name>A0A835SSV9_CHLIN</name>
<protein>
    <recommendedName>
        <fullName evidence="7">Mitochondrial transcription termination factor</fullName>
    </recommendedName>
</protein>
<feature type="region of interest" description="Disordered" evidence="4">
    <location>
        <begin position="1"/>
        <end position="38"/>
    </location>
</feature>
<evidence type="ECO:0000313" key="5">
    <source>
        <dbReference type="EMBL" id="KAG2425286.1"/>
    </source>
</evidence>
<evidence type="ECO:0008006" key="7">
    <source>
        <dbReference type="Google" id="ProtNLM"/>
    </source>
</evidence>
<evidence type="ECO:0000256" key="2">
    <source>
        <dbReference type="ARBA" id="ARBA00022472"/>
    </source>
</evidence>
<dbReference type="Gene3D" id="1.25.70.10">
    <property type="entry name" value="Transcription termination factor 3, mitochondrial"/>
    <property type="match status" value="1"/>
</dbReference>
<dbReference type="EMBL" id="JAEHOC010000057">
    <property type="protein sequence ID" value="KAG2425286.1"/>
    <property type="molecule type" value="Genomic_DNA"/>
</dbReference>
<feature type="compositionally biased region" description="Gly residues" evidence="4">
    <location>
        <begin position="463"/>
        <end position="474"/>
    </location>
</feature>
<evidence type="ECO:0000256" key="1">
    <source>
        <dbReference type="ARBA" id="ARBA00007692"/>
    </source>
</evidence>
<keyword evidence="3" id="KW-0809">Transit peptide</keyword>
<dbReference type="InterPro" id="IPR038538">
    <property type="entry name" value="MTERF_sf"/>
</dbReference>